<protein>
    <submittedName>
        <fullName evidence="3">Uncharacterized protein</fullName>
    </submittedName>
</protein>
<organism evidence="3">
    <name type="scientific">Panstrongylus megistus</name>
    <dbReference type="NCBI Taxonomy" id="65343"/>
    <lineage>
        <taxon>Eukaryota</taxon>
        <taxon>Metazoa</taxon>
        <taxon>Ecdysozoa</taxon>
        <taxon>Arthropoda</taxon>
        <taxon>Hexapoda</taxon>
        <taxon>Insecta</taxon>
        <taxon>Pterygota</taxon>
        <taxon>Neoptera</taxon>
        <taxon>Paraneoptera</taxon>
        <taxon>Hemiptera</taxon>
        <taxon>Heteroptera</taxon>
        <taxon>Panheteroptera</taxon>
        <taxon>Cimicomorpha</taxon>
        <taxon>Reduviidae</taxon>
        <taxon>Triatominae</taxon>
        <taxon>Panstrongylus</taxon>
    </lineage>
</organism>
<sequence>MVIKVYTSGISGNKEVKKRQQRIMMILESKNIKYVSIDITEPGNEADKQFMQDNAKATDSKHPLPPQIFNEQEYCGDYLGFDLSNENDELEAFLKLPLSTVTTTPPPPPVINGREPSAEKDSSDPQVPESETI</sequence>
<dbReference type="PANTHER" id="PTHR12232">
    <property type="entry name" value="SH3 DOMAIN-BINDING GLUTAMIC ACID-RICH-LIKE PROTEIN"/>
    <property type="match status" value="1"/>
</dbReference>
<dbReference type="CDD" id="cd03030">
    <property type="entry name" value="GRX_SH3BGR"/>
    <property type="match status" value="1"/>
</dbReference>
<name>A0A069DP50_9HEMI</name>
<reference evidence="3" key="1">
    <citation type="journal article" date="2015" name="J. Med. Entomol.">
        <title>A Deep Insight Into the Sialotranscriptome of the Chagas Disease Vector, Panstrongylus megistus (Hemiptera: Heteroptera).</title>
        <authorList>
            <person name="Ribeiro J.M."/>
            <person name="Schwarz A."/>
            <person name="Francischetti I.M."/>
        </authorList>
    </citation>
    <scope>NUCLEOTIDE SEQUENCE</scope>
    <source>
        <tissue evidence="3">Salivary glands</tissue>
    </source>
</reference>
<dbReference type="InterPro" id="IPR036249">
    <property type="entry name" value="Thioredoxin-like_sf"/>
</dbReference>
<dbReference type="Pfam" id="PF04908">
    <property type="entry name" value="SH3BGR"/>
    <property type="match status" value="1"/>
</dbReference>
<evidence type="ECO:0000256" key="1">
    <source>
        <dbReference type="ARBA" id="ARBA00007764"/>
    </source>
</evidence>
<evidence type="ECO:0000313" key="3">
    <source>
        <dbReference type="EMBL" id="JAC85446.1"/>
    </source>
</evidence>
<dbReference type="InterPro" id="IPR006993">
    <property type="entry name" value="Glut_rich_SH3-bd"/>
</dbReference>
<dbReference type="EMBL" id="GBGD01003443">
    <property type="protein sequence ID" value="JAC85446.1"/>
    <property type="molecule type" value="mRNA"/>
</dbReference>
<accession>A0A069DP50</accession>
<dbReference type="PANTHER" id="PTHR12232:SF15">
    <property type="entry name" value="SH3 DOMAIN-BINDING GLUTAMIC ACID-RICH PROTEIN HOMOLOG"/>
    <property type="match status" value="1"/>
</dbReference>
<feature type="region of interest" description="Disordered" evidence="2">
    <location>
        <begin position="97"/>
        <end position="133"/>
    </location>
</feature>
<dbReference type="GO" id="GO:0005737">
    <property type="term" value="C:cytoplasm"/>
    <property type="evidence" value="ECO:0007669"/>
    <property type="project" value="TreeGrafter"/>
</dbReference>
<proteinExistence type="evidence at transcript level"/>
<dbReference type="SUPFAM" id="SSF52833">
    <property type="entry name" value="Thioredoxin-like"/>
    <property type="match status" value="1"/>
</dbReference>
<evidence type="ECO:0000256" key="2">
    <source>
        <dbReference type="SAM" id="MobiDB-lite"/>
    </source>
</evidence>
<dbReference type="Gene3D" id="3.40.30.10">
    <property type="entry name" value="Glutaredoxin"/>
    <property type="match status" value="1"/>
</dbReference>
<dbReference type="InterPro" id="IPR051033">
    <property type="entry name" value="SH3BGR"/>
</dbReference>
<dbReference type="AlphaFoldDB" id="A0A069DP50"/>
<comment type="similarity">
    <text evidence="1">Belongs to the SH3BGR family.</text>
</comment>